<feature type="chain" id="PRO_5013897193" description="PsbP C-terminal domain-containing protein" evidence="2">
    <location>
        <begin position="20"/>
        <end position="211"/>
    </location>
</feature>
<feature type="domain" description="PsbP C-terminal" evidence="3">
    <location>
        <begin position="60"/>
        <end position="211"/>
    </location>
</feature>
<accession>A0A2H0TZL0</accession>
<dbReference type="Gene3D" id="3.40.1000.10">
    <property type="entry name" value="Mog1/PsbP, alpha/beta/alpha sandwich"/>
    <property type="match status" value="1"/>
</dbReference>
<protein>
    <recommendedName>
        <fullName evidence="3">PsbP C-terminal domain-containing protein</fullName>
    </recommendedName>
</protein>
<dbReference type="Pfam" id="PF01789">
    <property type="entry name" value="PsbP"/>
    <property type="match status" value="1"/>
</dbReference>
<dbReference type="AlphaFoldDB" id="A0A2H0TZL0"/>
<keyword evidence="2" id="KW-0732">Signal</keyword>
<dbReference type="PROSITE" id="PS51257">
    <property type="entry name" value="PROKAR_LIPOPROTEIN"/>
    <property type="match status" value="1"/>
</dbReference>
<dbReference type="InterPro" id="IPR002683">
    <property type="entry name" value="PsbP_C"/>
</dbReference>
<evidence type="ECO:0000256" key="1">
    <source>
        <dbReference type="SAM" id="MobiDB-lite"/>
    </source>
</evidence>
<proteinExistence type="predicted"/>
<feature type="signal peptide" evidence="2">
    <location>
        <begin position="1"/>
        <end position="19"/>
    </location>
</feature>
<dbReference type="EMBL" id="PFBU01000006">
    <property type="protein sequence ID" value="PIR78654.1"/>
    <property type="molecule type" value="Genomic_DNA"/>
</dbReference>
<feature type="region of interest" description="Disordered" evidence="1">
    <location>
        <begin position="26"/>
        <end position="54"/>
    </location>
</feature>
<name>A0A2H0TZL0_9BACT</name>
<reference evidence="5" key="1">
    <citation type="submission" date="2017-09" db="EMBL/GenBank/DDBJ databases">
        <title>Depth-based differentiation of microbial function through sediment-hosted aquifers and enrichment of novel symbionts in the deep terrestrial subsurface.</title>
        <authorList>
            <person name="Probst A.J."/>
            <person name="Ladd B."/>
            <person name="Jarett J.K."/>
            <person name="Geller-Mcgrath D.E."/>
            <person name="Sieber C.M.K."/>
            <person name="Emerson J.B."/>
            <person name="Anantharaman K."/>
            <person name="Thomas B.C."/>
            <person name="Malmstrom R."/>
            <person name="Stieglmeier M."/>
            <person name="Klingl A."/>
            <person name="Woyke T."/>
            <person name="Ryan C.M."/>
            <person name="Banfield J.F."/>
        </authorList>
    </citation>
    <scope>NUCLEOTIDE SEQUENCE [LARGE SCALE GENOMIC DNA]</scope>
</reference>
<evidence type="ECO:0000256" key="2">
    <source>
        <dbReference type="SAM" id="SignalP"/>
    </source>
</evidence>
<feature type="compositionally biased region" description="Low complexity" evidence="1">
    <location>
        <begin position="32"/>
        <end position="54"/>
    </location>
</feature>
<evidence type="ECO:0000313" key="4">
    <source>
        <dbReference type="EMBL" id="PIR78654.1"/>
    </source>
</evidence>
<sequence>MKKHFLTLGILSVALILGGASCTKTTTPPAPVTTNTPPTATVNSNANTTQPTTNTTVPTNFLTYNNDAEGVSIDYPSDWTKQDGKSPILVQFFSPLQSSVDQFQENVSVMIQDFSSVGMTLEQFNKQTTDALGQYMTNLKITKQEDMEISGEPGKLLIYTGTMPGQTTPNTTIQAYTVWDDYVYIVTFTGKQGDFEKFVPAVQQMVKSFSF</sequence>
<dbReference type="Proteomes" id="UP000230852">
    <property type="component" value="Unassembled WGS sequence"/>
</dbReference>
<evidence type="ECO:0000259" key="3">
    <source>
        <dbReference type="Pfam" id="PF01789"/>
    </source>
</evidence>
<organism evidence="4 5">
    <name type="scientific">Candidatus Magasanikbacteria bacterium CG10_big_fil_rev_8_21_14_0_10_36_16</name>
    <dbReference type="NCBI Taxonomy" id="1974645"/>
    <lineage>
        <taxon>Bacteria</taxon>
        <taxon>Candidatus Magasanikiibacteriota</taxon>
    </lineage>
</organism>
<comment type="caution">
    <text evidence="4">The sequence shown here is derived from an EMBL/GenBank/DDBJ whole genome shotgun (WGS) entry which is preliminary data.</text>
</comment>
<gene>
    <name evidence="4" type="ORF">COU28_00265</name>
</gene>
<evidence type="ECO:0000313" key="5">
    <source>
        <dbReference type="Proteomes" id="UP000230852"/>
    </source>
</evidence>